<comment type="caution">
    <text evidence="2">The sequence shown here is derived from an EMBL/GenBank/DDBJ whole genome shotgun (WGS) entry which is preliminary data.</text>
</comment>
<dbReference type="InterPro" id="IPR036390">
    <property type="entry name" value="WH_DNA-bd_sf"/>
</dbReference>
<dbReference type="RefSeq" id="WP_311362882.1">
    <property type="nucleotide sequence ID" value="NZ_JAVRIE010000007.1"/>
</dbReference>
<proteinExistence type="predicted"/>
<dbReference type="PRINTS" id="PR00598">
    <property type="entry name" value="HTHMARR"/>
</dbReference>
<evidence type="ECO:0000313" key="3">
    <source>
        <dbReference type="Proteomes" id="UP001249020"/>
    </source>
</evidence>
<feature type="domain" description="HTH marR-type" evidence="1">
    <location>
        <begin position="7"/>
        <end position="142"/>
    </location>
</feature>
<dbReference type="PROSITE" id="PS50995">
    <property type="entry name" value="HTH_MARR_2"/>
    <property type="match status" value="1"/>
</dbReference>
<dbReference type="AlphaFoldDB" id="A0AAW8R3X3"/>
<dbReference type="Pfam" id="PF01047">
    <property type="entry name" value="MarR"/>
    <property type="match status" value="1"/>
</dbReference>
<dbReference type="PANTHER" id="PTHR33164">
    <property type="entry name" value="TRANSCRIPTIONAL REGULATOR, MARR FAMILY"/>
    <property type="match status" value="1"/>
</dbReference>
<sequence length="143" mass="15777">MEKTEKRVSLLLSINAANSLLTKKLDGTLGAIHGIGLTEYMVLNELNNAHEYTVRRIDLADSLGKSASGITRILLPMEKSGLIVKQSNLKDARVSLVKITDAGMEIFNNAHLTVSQKCEQIFAHWNESETVSVLKLLSMLSLR</sequence>
<dbReference type="PANTHER" id="PTHR33164:SF43">
    <property type="entry name" value="HTH-TYPE TRANSCRIPTIONAL REPRESSOR YETL"/>
    <property type="match status" value="1"/>
</dbReference>
<organism evidence="2 3">
    <name type="scientific">Brumicola blandensis</name>
    <dbReference type="NCBI Taxonomy" id="3075611"/>
    <lineage>
        <taxon>Bacteria</taxon>
        <taxon>Pseudomonadati</taxon>
        <taxon>Pseudomonadota</taxon>
        <taxon>Gammaproteobacteria</taxon>
        <taxon>Alteromonadales</taxon>
        <taxon>Alteromonadaceae</taxon>
        <taxon>Brumicola</taxon>
    </lineage>
</organism>
<dbReference type="InterPro" id="IPR000835">
    <property type="entry name" value="HTH_MarR-typ"/>
</dbReference>
<keyword evidence="3" id="KW-1185">Reference proteome</keyword>
<dbReference type="SUPFAM" id="SSF46785">
    <property type="entry name" value="Winged helix' DNA-binding domain"/>
    <property type="match status" value="1"/>
</dbReference>
<dbReference type="Proteomes" id="UP001249020">
    <property type="component" value="Unassembled WGS sequence"/>
</dbReference>
<dbReference type="GO" id="GO:0006950">
    <property type="term" value="P:response to stress"/>
    <property type="evidence" value="ECO:0007669"/>
    <property type="project" value="TreeGrafter"/>
</dbReference>
<evidence type="ECO:0000259" key="1">
    <source>
        <dbReference type="PROSITE" id="PS50995"/>
    </source>
</evidence>
<dbReference type="InterPro" id="IPR036388">
    <property type="entry name" value="WH-like_DNA-bd_sf"/>
</dbReference>
<accession>A0AAW8R3X3</accession>
<dbReference type="EMBL" id="JAVRIE010000007">
    <property type="protein sequence ID" value="MDT0584118.1"/>
    <property type="molecule type" value="Genomic_DNA"/>
</dbReference>
<protein>
    <submittedName>
        <fullName evidence="2">MarR family transcriptional regulator</fullName>
    </submittedName>
</protein>
<dbReference type="SMART" id="SM00347">
    <property type="entry name" value="HTH_MARR"/>
    <property type="match status" value="1"/>
</dbReference>
<dbReference type="Gene3D" id="1.10.10.10">
    <property type="entry name" value="Winged helix-like DNA-binding domain superfamily/Winged helix DNA-binding domain"/>
    <property type="match status" value="1"/>
</dbReference>
<evidence type="ECO:0000313" key="2">
    <source>
        <dbReference type="EMBL" id="MDT0584118.1"/>
    </source>
</evidence>
<name>A0AAW8R3X3_9ALTE</name>
<gene>
    <name evidence="2" type="ORF">RM544_16340</name>
</gene>
<dbReference type="InterPro" id="IPR039422">
    <property type="entry name" value="MarR/SlyA-like"/>
</dbReference>
<dbReference type="GO" id="GO:0003700">
    <property type="term" value="F:DNA-binding transcription factor activity"/>
    <property type="evidence" value="ECO:0007669"/>
    <property type="project" value="InterPro"/>
</dbReference>
<reference evidence="2 3" key="1">
    <citation type="submission" date="2023-09" db="EMBL/GenBank/DDBJ databases">
        <authorList>
            <person name="Rey-Velasco X."/>
        </authorList>
    </citation>
    <scope>NUCLEOTIDE SEQUENCE [LARGE SCALE GENOMIC DNA]</scope>
    <source>
        <strain evidence="2 3">W409</strain>
    </source>
</reference>